<gene>
    <name evidence="1" type="ORF">BSK51_04165</name>
</gene>
<evidence type="ECO:0008006" key="3">
    <source>
        <dbReference type="Google" id="ProtNLM"/>
    </source>
</evidence>
<dbReference type="EMBL" id="MPTD01000002">
    <property type="protein sequence ID" value="OMD55254.1"/>
    <property type="molecule type" value="Genomic_DNA"/>
</dbReference>
<proteinExistence type="predicted"/>
<reference evidence="1 2" key="1">
    <citation type="submission" date="2016-10" db="EMBL/GenBank/DDBJ databases">
        <title>Paenibacillus species isolates.</title>
        <authorList>
            <person name="Beno S.M."/>
        </authorList>
    </citation>
    <scope>NUCLEOTIDE SEQUENCE [LARGE SCALE GENOMIC DNA]</scope>
    <source>
        <strain evidence="1 2">FSL R5-0923</strain>
    </source>
</reference>
<evidence type="ECO:0000313" key="1">
    <source>
        <dbReference type="EMBL" id="OMD55254.1"/>
    </source>
</evidence>
<comment type="caution">
    <text evidence="1">The sequence shown here is derived from an EMBL/GenBank/DDBJ whole genome shotgun (WGS) entry which is preliminary data.</text>
</comment>
<keyword evidence="2" id="KW-1185">Reference proteome</keyword>
<sequence length="502" mass="55061">MAATIGNGVVDYNTAEAEAKKKLVANQLKINNDPNYVASEQQRALQVIAQRQAQGLDTTGQQKYLTQQLGYKAPAANTAAASTPTAASSTPKNNTQQGSEYLEQMKAIANRTITPYSYNPDADPAYQAALKRAAANIETGNSQAQAEMNKRGILNSTITSDRMGEIASQEMGNVETNIVPQLMQADYQRYLDRINQEQQQFSNLGSLANTSFSEDQRAIDNTNTRAGLTGYLSGGEEAQGLVSQLLNLKQQAETKGITAAERNKLSNQADGIRAMLSQMGVDASQYAAGVNYNTASQVTPNIRTLAGQESDRAANAQTFNQNLATRQQDTSEKQYNESFAYQKARDAISDKQWKTKFDEDVRQYGLNYGLQSLAQENDQSYRQAQLALSQDDNYRAWTQLDYETSQPQTTKYSGLTANQVLNNIKSLYQEPIMTETVDPLTKKVTQTASGKTKLTTDPAKLTQMFESVISAGLSETETKQILLSLGMSMKDIEARAKSYSGN</sequence>
<dbReference type="Proteomes" id="UP000187313">
    <property type="component" value="Unassembled WGS sequence"/>
</dbReference>
<name>A0ABX3HV69_9BACL</name>
<accession>A0ABX3HV69</accession>
<dbReference type="RefSeq" id="WP_076298296.1">
    <property type="nucleotide sequence ID" value="NZ_MPTD01000002.1"/>
</dbReference>
<evidence type="ECO:0000313" key="2">
    <source>
        <dbReference type="Proteomes" id="UP000187313"/>
    </source>
</evidence>
<organism evidence="1 2">
    <name type="scientific">Paenibacillus odorifer</name>
    <dbReference type="NCBI Taxonomy" id="189426"/>
    <lineage>
        <taxon>Bacteria</taxon>
        <taxon>Bacillati</taxon>
        <taxon>Bacillota</taxon>
        <taxon>Bacilli</taxon>
        <taxon>Bacillales</taxon>
        <taxon>Paenibacillaceae</taxon>
        <taxon>Paenibacillus</taxon>
    </lineage>
</organism>
<protein>
    <recommendedName>
        <fullName evidence="3">Tail fiber domain-containing protein</fullName>
    </recommendedName>
</protein>